<evidence type="ECO:0000256" key="1">
    <source>
        <dbReference type="SAM" id="Phobius"/>
    </source>
</evidence>
<keyword evidence="1" id="KW-0472">Membrane</keyword>
<dbReference type="InterPro" id="IPR024239">
    <property type="entry name" value="SyrA"/>
</dbReference>
<comment type="caution">
    <text evidence="2">The sequence shown here is derived from an EMBL/GenBank/DDBJ whole genome shotgun (WGS) entry which is preliminary data.</text>
</comment>
<geneLocation type="plasmid" evidence="2">
    <name>pLPU83b</name>
</geneLocation>
<dbReference type="Pfam" id="PF11089">
    <property type="entry name" value="SyrA"/>
    <property type="match status" value="1"/>
</dbReference>
<keyword evidence="1" id="KW-0812">Transmembrane</keyword>
<proteinExistence type="predicted"/>
<dbReference type="EMBL" id="CBYB010000054">
    <property type="protein sequence ID" value="CDM60530.1"/>
    <property type="molecule type" value="Genomic_DNA"/>
</dbReference>
<evidence type="ECO:0000313" key="3">
    <source>
        <dbReference type="Proteomes" id="UP000019443"/>
    </source>
</evidence>
<keyword evidence="1" id="KW-1133">Transmembrane helix</keyword>
<reference evidence="2" key="1">
    <citation type="submission" date="2013-11" db="EMBL/GenBank/DDBJ databases">
        <title>Draft genome sequence of the broad-host-range Rhizobium sp. LPU83 strain, a member of the low-genetic diversity Oregon-like Rhizobium sp. group.</title>
        <authorList>
            <person name="Wibberg D."/>
            <person name="Puehler A."/>
            <person name="Schlueter A."/>
        </authorList>
    </citation>
    <scope>NUCLEOTIDE SEQUENCE [LARGE SCALE GENOMIC DNA]</scope>
    <source>
        <strain evidence="2">LPU83</strain>
        <plasmid evidence="2">pLPU83b</plasmid>
    </source>
</reference>
<evidence type="ECO:0000313" key="2">
    <source>
        <dbReference type="EMBL" id="CDM60530.1"/>
    </source>
</evidence>
<dbReference type="Proteomes" id="UP000019443">
    <property type="component" value="Unassembled WGS sequence"/>
</dbReference>
<organism evidence="2 3">
    <name type="scientific">Rhizobium favelukesii</name>
    <dbReference type="NCBI Taxonomy" id="348824"/>
    <lineage>
        <taxon>Bacteria</taxon>
        <taxon>Pseudomonadati</taxon>
        <taxon>Pseudomonadota</taxon>
        <taxon>Alphaproteobacteria</taxon>
        <taxon>Hyphomicrobiales</taxon>
        <taxon>Rhizobiaceae</taxon>
        <taxon>Rhizobium/Agrobacterium group</taxon>
        <taxon>Rhizobium</taxon>
    </lineage>
</organism>
<accession>W6RJR6</accession>
<protein>
    <submittedName>
        <fullName evidence="2">Membrane protein</fullName>
    </submittedName>
</protein>
<feature type="transmembrane region" description="Helical" evidence="1">
    <location>
        <begin position="36"/>
        <end position="55"/>
    </location>
</feature>
<gene>
    <name evidence="2" type="ORF">LPU83_pLPU83b_0550</name>
</gene>
<dbReference type="RefSeq" id="WP_029710422.1">
    <property type="nucleotide sequence ID" value="NZ_CBYB010000054.1"/>
</dbReference>
<name>W6RJR6_9HYPH</name>
<keyword evidence="2" id="KW-0614">Plasmid</keyword>
<feature type="transmembrane region" description="Helical" evidence="1">
    <location>
        <begin position="6"/>
        <end position="24"/>
    </location>
</feature>
<dbReference type="AlphaFoldDB" id="W6RJR6"/>
<keyword evidence="3" id="KW-1185">Reference proteome</keyword>
<sequence>MRFGVFHRILWLLMCTNALVVYCVSQSVRRTIGTTLAVSFLLQLAYFGSLLFLVWRAGCDRRTVQRPER</sequence>